<keyword evidence="2" id="KW-1185">Reference proteome</keyword>
<sequence length="100" mass="10449">MAADGDQKSRTCILIPVDSFVREPELELVAASRTNLTVSGPRPNLQGSYHYGSINMTRSIRLASSAGSVAAGGGRLRYAVNGVSFSEADTPTASGPRPNP</sequence>
<evidence type="ECO:0000313" key="2">
    <source>
        <dbReference type="Proteomes" id="UP000275267"/>
    </source>
</evidence>
<dbReference type="STRING" id="4540.A0A3L6Q9Y5"/>
<accession>A0A3L6Q9Y5</accession>
<proteinExistence type="predicted"/>
<comment type="caution">
    <text evidence="1">The sequence shown here is derived from an EMBL/GenBank/DDBJ whole genome shotgun (WGS) entry which is preliminary data.</text>
</comment>
<dbReference type="AlphaFoldDB" id="A0A3L6Q9Y5"/>
<organism evidence="1 2">
    <name type="scientific">Panicum miliaceum</name>
    <name type="common">Proso millet</name>
    <name type="synonym">Broomcorn millet</name>
    <dbReference type="NCBI Taxonomy" id="4540"/>
    <lineage>
        <taxon>Eukaryota</taxon>
        <taxon>Viridiplantae</taxon>
        <taxon>Streptophyta</taxon>
        <taxon>Embryophyta</taxon>
        <taxon>Tracheophyta</taxon>
        <taxon>Spermatophyta</taxon>
        <taxon>Magnoliopsida</taxon>
        <taxon>Liliopsida</taxon>
        <taxon>Poales</taxon>
        <taxon>Poaceae</taxon>
        <taxon>PACMAD clade</taxon>
        <taxon>Panicoideae</taxon>
        <taxon>Panicodae</taxon>
        <taxon>Paniceae</taxon>
        <taxon>Panicinae</taxon>
        <taxon>Panicum</taxon>
        <taxon>Panicum sect. Panicum</taxon>
    </lineage>
</organism>
<dbReference type="OrthoDB" id="1739161at2759"/>
<dbReference type="EMBL" id="PQIB02000013">
    <property type="protein sequence ID" value="RLM74436.1"/>
    <property type="molecule type" value="Genomic_DNA"/>
</dbReference>
<evidence type="ECO:0000313" key="1">
    <source>
        <dbReference type="EMBL" id="RLM74436.1"/>
    </source>
</evidence>
<protein>
    <submittedName>
        <fullName evidence="1">Uncharacterized protein</fullName>
    </submittedName>
</protein>
<dbReference type="Proteomes" id="UP000275267">
    <property type="component" value="Unassembled WGS sequence"/>
</dbReference>
<name>A0A3L6Q9Y5_PANMI</name>
<gene>
    <name evidence="1" type="ORF">C2845_PM15G11600</name>
</gene>
<reference evidence="2" key="1">
    <citation type="journal article" date="2019" name="Nat. Commun.">
        <title>The genome of broomcorn millet.</title>
        <authorList>
            <person name="Zou C."/>
            <person name="Miki D."/>
            <person name="Li D."/>
            <person name="Tang Q."/>
            <person name="Xiao L."/>
            <person name="Rajput S."/>
            <person name="Deng P."/>
            <person name="Jia W."/>
            <person name="Huang R."/>
            <person name="Zhang M."/>
            <person name="Sun Y."/>
            <person name="Hu J."/>
            <person name="Fu X."/>
            <person name="Schnable P.S."/>
            <person name="Li F."/>
            <person name="Zhang H."/>
            <person name="Feng B."/>
            <person name="Zhu X."/>
            <person name="Liu R."/>
            <person name="Schnable J.C."/>
            <person name="Zhu J.-K."/>
            <person name="Zhang H."/>
        </authorList>
    </citation>
    <scope>NUCLEOTIDE SEQUENCE [LARGE SCALE GENOMIC DNA]</scope>
</reference>